<dbReference type="Proteomes" id="UP001157502">
    <property type="component" value="Chromosome 22"/>
</dbReference>
<proteinExistence type="predicted"/>
<name>A0ACC2FTP7_DALPE</name>
<accession>A0ACC2FTP7</accession>
<evidence type="ECO:0000313" key="1">
    <source>
        <dbReference type="EMBL" id="KAJ7994716.1"/>
    </source>
</evidence>
<gene>
    <name evidence="1" type="ORF">DPEC_G00252370</name>
</gene>
<keyword evidence="2" id="KW-1185">Reference proteome</keyword>
<evidence type="ECO:0000313" key="2">
    <source>
        <dbReference type="Proteomes" id="UP001157502"/>
    </source>
</evidence>
<sequence>MVPISGSVTLSCSVIFNVTPIMSWCREDGDTCVPLKVWSRHTLTWHPTGPGTGVSNLTLHNIVLSDSGQYRCLASQPDYCDPNTTISQPLDLYVTRSGDVAEVCEKEDKKPVCGKDMTGVVTDLARIILFVVATVVVMTLTLRWPLKARGKSNPPEGKVPRCLEELHPNIAPDPDKAYNESVRCYQL</sequence>
<dbReference type="EMBL" id="CM055749">
    <property type="protein sequence ID" value="KAJ7994716.1"/>
    <property type="molecule type" value="Genomic_DNA"/>
</dbReference>
<organism evidence="1 2">
    <name type="scientific">Dallia pectoralis</name>
    <name type="common">Alaska blackfish</name>
    <dbReference type="NCBI Taxonomy" id="75939"/>
    <lineage>
        <taxon>Eukaryota</taxon>
        <taxon>Metazoa</taxon>
        <taxon>Chordata</taxon>
        <taxon>Craniata</taxon>
        <taxon>Vertebrata</taxon>
        <taxon>Euteleostomi</taxon>
        <taxon>Actinopterygii</taxon>
        <taxon>Neopterygii</taxon>
        <taxon>Teleostei</taxon>
        <taxon>Protacanthopterygii</taxon>
        <taxon>Esociformes</taxon>
        <taxon>Umbridae</taxon>
        <taxon>Dallia</taxon>
    </lineage>
</organism>
<comment type="caution">
    <text evidence="1">The sequence shown here is derived from an EMBL/GenBank/DDBJ whole genome shotgun (WGS) entry which is preliminary data.</text>
</comment>
<protein>
    <submittedName>
        <fullName evidence="1">Uncharacterized protein</fullName>
    </submittedName>
</protein>
<reference evidence="1" key="1">
    <citation type="submission" date="2021-05" db="EMBL/GenBank/DDBJ databases">
        <authorList>
            <person name="Pan Q."/>
            <person name="Jouanno E."/>
            <person name="Zahm M."/>
            <person name="Klopp C."/>
            <person name="Cabau C."/>
            <person name="Louis A."/>
            <person name="Berthelot C."/>
            <person name="Parey E."/>
            <person name="Roest Crollius H."/>
            <person name="Montfort J."/>
            <person name="Robinson-Rechavi M."/>
            <person name="Bouchez O."/>
            <person name="Lampietro C."/>
            <person name="Lopez Roques C."/>
            <person name="Donnadieu C."/>
            <person name="Postlethwait J."/>
            <person name="Bobe J."/>
            <person name="Dillon D."/>
            <person name="Chandos A."/>
            <person name="von Hippel F."/>
            <person name="Guiguen Y."/>
        </authorList>
    </citation>
    <scope>NUCLEOTIDE SEQUENCE</scope>
    <source>
        <strain evidence="1">YG-Jan2019</strain>
    </source>
</reference>